<organism evidence="4">
    <name type="scientific">Erysiphe necator associated ssRNA virus 1</name>
    <dbReference type="NCBI Taxonomy" id="2695359"/>
    <lineage>
        <taxon>Viruses</taxon>
        <taxon>Riboviria</taxon>
    </lineage>
</organism>
<evidence type="ECO:0000313" key="4">
    <source>
        <dbReference type="EMBL" id="QHD64840.1"/>
    </source>
</evidence>
<accession>A0A7S5I0E0</accession>
<dbReference type="InterPro" id="IPR001788">
    <property type="entry name" value="RNA-dep_RNA_pol_alsuvir"/>
</dbReference>
<evidence type="ECO:0000259" key="3">
    <source>
        <dbReference type="Pfam" id="PF00978"/>
    </source>
</evidence>
<dbReference type="GO" id="GO:0003723">
    <property type="term" value="F:RNA binding"/>
    <property type="evidence" value="ECO:0007669"/>
    <property type="project" value="InterPro"/>
</dbReference>
<dbReference type="EMBL" id="MN558698">
    <property type="protein sequence ID" value="QHD64840.1"/>
    <property type="molecule type" value="Genomic_RNA"/>
</dbReference>
<reference evidence="4" key="1">
    <citation type="submission" date="2019-10" db="EMBL/GenBank/DDBJ databases">
        <title>The miscellaneous mycovirome associated to the plant pathogenic fungus Erysiphe necator.</title>
        <authorList>
            <person name="Rodriguez-Romero J."/>
            <person name="Chiapello M."/>
            <person name="Cordoba L."/>
            <person name="Turina M."/>
            <person name="Ayllon M.A."/>
        </authorList>
    </citation>
    <scope>NUCLEOTIDE SEQUENCE</scope>
    <source>
        <strain evidence="4">PMS-18_DN57114</strain>
    </source>
</reference>
<proteinExistence type="predicted"/>
<dbReference type="SUPFAM" id="SSF56672">
    <property type="entry name" value="DNA/RNA polymerases"/>
    <property type="match status" value="1"/>
</dbReference>
<feature type="domain" description="RNA-dependent RNA polymerase alsuviricetes" evidence="3">
    <location>
        <begin position="689"/>
        <end position="1121"/>
    </location>
</feature>
<dbReference type="GO" id="GO:0003968">
    <property type="term" value="F:RNA-directed RNA polymerase activity"/>
    <property type="evidence" value="ECO:0007669"/>
    <property type="project" value="InterPro"/>
</dbReference>
<name>A0A7S5I0E0_9VIRU</name>
<dbReference type="InterPro" id="IPR043502">
    <property type="entry name" value="DNA/RNA_pol_sf"/>
</dbReference>
<sequence>MSITETKFQAAERMKLRALQDKTSPYYKGLAEYCRRVDAEEKREKTMRSIVTIPFQLSESQVEDLEQYFSVSLRCKGNVPRGQYTVYVSALNFCLEAALAEHAGGGGKYLLCLDGDLMTTVAEGGGSRLVERTYATGRLGAGYFLEDEAVRSRALAKADKLRAMAEVVERELRSGGGEHYWPRVREDGPEVDAILVNHFKTPAGPHQLANLARLRGGAAVLGAIPFQVSFLFETKGRLECFPGWFYVDKEADVITLVPDDDATMSISHPYSCLVDVCMLNTVTVEGVEFLCEKYKTLRGILYYSLRRIGTEFDVPELLRTCYYDTTALDRCEISFPRVKFTSERVPIGWERGKVTMQTSRYEKVMHRMVSSTSGIVTPAEVYSVLVDYNNTVVNTLDTATLAQRMGIAELEDAALAIALQVNWRRSEARGTFNAISSAIGKRREASEATLFGIARVAMVTWWSKPRIADEIVNEELPVQQVVDWLGNDFGVFVKDVDPWVEVVQVAGVGDGELGRCFSWLPIPKYASVKSPWYQDLLARATSALRPSVETSKKSSSVGVFRGAFTPRLAVKPLMSQAPVVMSQAVVERPSVSLTTVKKMLKDKLVREQGAVNERVPASIREIFVNNYVGRTLWTPVPDVNIVSAITGDYLMLVKRMPDRDVAATGYRLAEVDIYKYAEAEMRVNDAKRNIPKERWIRRPMVDLGVEGNRVQSQAALMGAAFKRNIGVPANRGMVNLDALPVLAVEKMIEVCFVEGWEDILNKHLENGMWEPNETDITEFVSDLDESKVEKMLKEFFLEGLTDLTEWKLMAKGKIKPSREAEADKKIDHSQTIMFQENSSVNAMYSSITRRVKRCFDECLRPEISMNAQESDEAHEQWYNSLNDLRKAYTKTYCYSADIRCYDRSQEHVALRCYLTLCKKLGLDEERLARWEQAYGAKRAACGFFGLILSIVLSGISGSWDTLFRNGCVNLISTVYSADLERGDIVMMDIKGDDIDAEFSKPLNVTTTVEKLSNVMNLSAKFFTVDVRYMCKQFRLKVGDWWYFVSDPWVKTQGVCTPITIDSQDQKMAERWQSLVADLRHYDNGLLVDAVAEAAQQHYASEMPLYGMARALSKMRGSTAAFHAFYKSPEKLW</sequence>
<dbReference type="Pfam" id="PF00978">
    <property type="entry name" value="RdRP_2"/>
    <property type="match status" value="1"/>
</dbReference>
<keyword evidence="1" id="KW-0808">Transferase</keyword>
<evidence type="ECO:0000256" key="1">
    <source>
        <dbReference type="ARBA" id="ARBA00022679"/>
    </source>
</evidence>
<evidence type="ECO:0000256" key="2">
    <source>
        <dbReference type="ARBA" id="ARBA00022695"/>
    </source>
</evidence>
<keyword evidence="2" id="KW-0548">Nucleotidyltransferase</keyword>
<protein>
    <submittedName>
        <fullName evidence="4">RdRp</fullName>
    </submittedName>
</protein>
<dbReference type="GO" id="GO:0006351">
    <property type="term" value="P:DNA-templated transcription"/>
    <property type="evidence" value="ECO:0007669"/>
    <property type="project" value="InterPro"/>
</dbReference>